<organism evidence="2 3">
    <name type="scientific">Deinococcus rubellus</name>
    <dbReference type="NCBI Taxonomy" id="1889240"/>
    <lineage>
        <taxon>Bacteria</taxon>
        <taxon>Thermotogati</taxon>
        <taxon>Deinococcota</taxon>
        <taxon>Deinococci</taxon>
        <taxon>Deinococcales</taxon>
        <taxon>Deinococcaceae</taxon>
        <taxon>Deinococcus</taxon>
    </lineage>
</organism>
<gene>
    <name evidence="2" type="ORF">N0D28_05975</name>
</gene>
<sequence>MLRYRIFSADDFAALEALDLDVQRRRDPTFDTLEEREREGRLRTSLPALKFFERSEHSFLAEEEGRVLGLLLAQPVWQGDRPVVLVVEVLLAGGAPPETASGLLHACVKSAYDTAVYEVHFPLTPELEAAAHAEEAHLLGRYAVRHLGSRHASAPGERLASPPTSPLSADPGKAKNG</sequence>
<dbReference type="Pfam" id="PF09390">
    <property type="entry name" value="DUF1999"/>
    <property type="match status" value="1"/>
</dbReference>
<dbReference type="Proteomes" id="UP001060261">
    <property type="component" value="Chromosome"/>
</dbReference>
<dbReference type="EMBL" id="CP104213">
    <property type="protein sequence ID" value="UWX65202.1"/>
    <property type="molecule type" value="Genomic_DNA"/>
</dbReference>
<reference evidence="2" key="1">
    <citation type="submission" date="2022-09" db="EMBL/GenBank/DDBJ databases">
        <title>genome sequence of Deinococcus rubellus.</title>
        <authorList>
            <person name="Srinivasan S."/>
        </authorList>
    </citation>
    <scope>NUCLEOTIDE SEQUENCE</scope>
    <source>
        <strain evidence="2">Ant6</strain>
    </source>
</reference>
<evidence type="ECO:0000313" key="2">
    <source>
        <dbReference type="EMBL" id="UWX65202.1"/>
    </source>
</evidence>
<dbReference type="Gene3D" id="3.40.630.30">
    <property type="match status" value="1"/>
</dbReference>
<name>A0ABY5YM78_9DEIO</name>
<dbReference type="SUPFAM" id="SSF55729">
    <property type="entry name" value="Acyl-CoA N-acyltransferases (Nat)"/>
    <property type="match status" value="1"/>
</dbReference>
<evidence type="ECO:0000313" key="3">
    <source>
        <dbReference type="Proteomes" id="UP001060261"/>
    </source>
</evidence>
<dbReference type="InterPro" id="IPR016181">
    <property type="entry name" value="Acyl_CoA_acyltransferase"/>
</dbReference>
<keyword evidence="3" id="KW-1185">Reference proteome</keyword>
<evidence type="ECO:0000256" key="1">
    <source>
        <dbReference type="SAM" id="MobiDB-lite"/>
    </source>
</evidence>
<protein>
    <submittedName>
        <fullName evidence="2">DUF1999 domain-containing protein</fullName>
    </submittedName>
</protein>
<accession>A0ABY5YM78</accession>
<feature type="region of interest" description="Disordered" evidence="1">
    <location>
        <begin position="153"/>
        <end position="177"/>
    </location>
</feature>
<dbReference type="RefSeq" id="WP_260561458.1">
    <property type="nucleotide sequence ID" value="NZ_BAABEC010000192.1"/>
</dbReference>
<proteinExistence type="predicted"/>
<dbReference type="InterPro" id="IPR018987">
    <property type="entry name" value="DUF1999"/>
</dbReference>